<gene>
    <name evidence="1" type="ORF">HINF_LOCUS33941</name>
    <name evidence="2" type="ORF">HINF_LOCUS76504</name>
</gene>
<sequence length="636" mass="71028">MFIYAQSTKSSDIQLQMQQVSQFSVFGFNTQKQDIIDSDIFVTISYSILTGALVCMQCNIDIKTSQLQFVAHGVQISALILKSIDTVQISKVNISFRFQSNYSSGIINQVNQTITKFTISQSVLTGFNNFSSISNGYICSKLYVDITVEINSLSVCVENTSRFGFSSFIGSVTQSEIETCAICKADNFVTYGLCQQQPQFSVLLLNSTVVCEHPFVFNNQMNVCECSYGFFLNVSYCVNVIEQFSITQKNATILENTLRTEIQATEIELKTAFIGLEQLIMSNISDLVQNVNDNDQVINNNILNTNQTVHKNINELRTENTNQFNTMTFQIDNKHAQIITNLVSVNNTLRNKLDGQTTLIIDNQLNIKNNFTAIKDQVTDFRTSISSILNSVDQHITNTQNDLKADISTLNTTLKKKIDDQTTLIVNNQQSTNNNFVAERDQINNVKIGIDARFSSVDLSLQSVHQKLDDMKMQDVSTKSALQTQLTATQSQITGVSTYMTNTVSTQSYLKNVHDSLMGAVQLVSTQTQLTNTYNNLLTAINALTVPNPCKTYPGTIHINGYCKCEFQLSSSLIYGYCPLRDSCCAFRISDRFNGKQIELKCVNGYSGLSDTYSSTTYEPNWISINCGEQSVQIKA</sequence>
<reference evidence="1" key="1">
    <citation type="submission" date="2023-06" db="EMBL/GenBank/DDBJ databases">
        <authorList>
            <person name="Kurt Z."/>
        </authorList>
    </citation>
    <scope>NUCLEOTIDE SEQUENCE</scope>
</reference>
<name>A0AA86PWT6_9EUKA</name>
<dbReference type="EMBL" id="CATOUU010000761">
    <property type="protein sequence ID" value="CAI9946296.1"/>
    <property type="molecule type" value="Genomic_DNA"/>
</dbReference>
<organism evidence="1">
    <name type="scientific">Hexamita inflata</name>
    <dbReference type="NCBI Taxonomy" id="28002"/>
    <lineage>
        <taxon>Eukaryota</taxon>
        <taxon>Metamonada</taxon>
        <taxon>Diplomonadida</taxon>
        <taxon>Hexamitidae</taxon>
        <taxon>Hexamitinae</taxon>
        <taxon>Hexamita</taxon>
    </lineage>
</organism>
<comment type="caution">
    <text evidence="1">The sequence shown here is derived from an EMBL/GenBank/DDBJ whole genome shotgun (WGS) entry which is preliminary data.</text>
</comment>
<dbReference type="EMBL" id="CAXDID020000713">
    <property type="protein sequence ID" value="CAL6111632.1"/>
    <property type="molecule type" value="Genomic_DNA"/>
</dbReference>
<dbReference type="Proteomes" id="UP001642409">
    <property type="component" value="Unassembled WGS sequence"/>
</dbReference>
<reference evidence="2 3" key="2">
    <citation type="submission" date="2024-07" db="EMBL/GenBank/DDBJ databases">
        <authorList>
            <person name="Akdeniz Z."/>
        </authorList>
    </citation>
    <scope>NUCLEOTIDE SEQUENCE [LARGE SCALE GENOMIC DNA]</scope>
</reference>
<evidence type="ECO:0000313" key="1">
    <source>
        <dbReference type="EMBL" id="CAI9946296.1"/>
    </source>
</evidence>
<keyword evidence="3" id="KW-1185">Reference proteome</keyword>
<protein>
    <submittedName>
        <fullName evidence="2">Hypothetical_protein</fullName>
    </submittedName>
</protein>
<evidence type="ECO:0000313" key="3">
    <source>
        <dbReference type="Proteomes" id="UP001642409"/>
    </source>
</evidence>
<evidence type="ECO:0000313" key="2">
    <source>
        <dbReference type="EMBL" id="CAL6111632.1"/>
    </source>
</evidence>
<dbReference type="AlphaFoldDB" id="A0AA86PWT6"/>
<accession>A0AA86PWT6</accession>
<proteinExistence type="predicted"/>